<dbReference type="AlphaFoldDB" id="L8E9B6"/>
<sequence length="77" mass="8724">MWSGSMQEFAFPTHPCMKRLWERRKEFEQELQLGPVGQVVGGPGPVHVPGPHPPLSLLCYMRPILHSVFEESSHSSQ</sequence>
<name>L8E9B6_HUMAN</name>
<gene>
    <name evidence="1" type="primary">MAGEA8</name>
</gene>
<proteinExistence type="predicted"/>
<organism evidence="1">
    <name type="scientific">Homo sapiens</name>
    <name type="common">Human</name>
    <dbReference type="NCBI Taxonomy" id="9606"/>
    <lineage>
        <taxon>Eukaryota</taxon>
        <taxon>Metazoa</taxon>
        <taxon>Chordata</taxon>
        <taxon>Craniata</taxon>
        <taxon>Vertebrata</taxon>
        <taxon>Euteleostomi</taxon>
        <taxon>Mammalia</taxon>
        <taxon>Eutheria</taxon>
        <taxon>Euarchontoglires</taxon>
        <taxon>Primates</taxon>
        <taxon>Haplorrhini</taxon>
        <taxon>Catarrhini</taxon>
        <taxon>Hominidae</taxon>
        <taxon>Homo</taxon>
    </lineage>
</organism>
<dbReference type="EMBL" id="HF583819">
    <property type="protein sequence ID" value="CCQ43316.1"/>
    <property type="molecule type" value="Genomic_DNA"/>
</dbReference>
<accession>L8E9B6</accession>
<dbReference type="ChiTaRS" id="MAGEA8">
    <property type="organism name" value="human"/>
</dbReference>
<evidence type="ECO:0000313" key="1">
    <source>
        <dbReference type="EMBL" id="CCQ43316.1"/>
    </source>
</evidence>
<dbReference type="OrthoDB" id="9484331at2759"/>
<reference evidence="1" key="1">
    <citation type="journal article" date="2013" name="PLoS ONE">
        <title>Direct detection of alternative open reading frames translation products in human significantly expands the proteome.</title>
        <authorList>
            <person name="Vanderperre B."/>
            <person name="Lucier J.-F."/>
            <person name="Motard J."/>
            <person name="Tremblay G."/>
            <person name="Vanderperre S."/>
            <person name="Wisztorski M."/>
            <person name="Salzet M."/>
            <person name="Boisvert F.-M."/>
            <person name="Roucou X."/>
        </authorList>
    </citation>
    <scope>NUCLEOTIDE SEQUENCE</scope>
</reference>
<protein>
    <submittedName>
        <fullName evidence="1">Alternative protein MAGEA8</fullName>
    </submittedName>
</protein>